<dbReference type="KEGG" id="hro:HELRODRAFT_174275"/>
<evidence type="ECO:0000313" key="4">
    <source>
        <dbReference type="Proteomes" id="UP000015101"/>
    </source>
</evidence>
<dbReference type="AlphaFoldDB" id="T1F7X4"/>
<protein>
    <submittedName>
        <fullName evidence="2 3">Uncharacterized protein</fullName>
    </submittedName>
</protein>
<accession>T1F7X4</accession>
<evidence type="ECO:0000313" key="2">
    <source>
        <dbReference type="EMBL" id="ESO02845.1"/>
    </source>
</evidence>
<reference evidence="4" key="1">
    <citation type="submission" date="2012-12" db="EMBL/GenBank/DDBJ databases">
        <authorList>
            <person name="Hellsten U."/>
            <person name="Grimwood J."/>
            <person name="Chapman J.A."/>
            <person name="Shapiro H."/>
            <person name="Aerts A."/>
            <person name="Otillar R.P."/>
            <person name="Terry A.Y."/>
            <person name="Boore J.L."/>
            <person name="Simakov O."/>
            <person name="Marletaz F."/>
            <person name="Cho S.-J."/>
            <person name="Edsinger-Gonzales E."/>
            <person name="Havlak P."/>
            <person name="Kuo D.-H."/>
            <person name="Larsson T."/>
            <person name="Lv J."/>
            <person name="Arendt D."/>
            <person name="Savage R."/>
            <person name="Osoegawa K."/>
            <person name="de Jong P."/>
            <person name="Lindberg D.R."/>
            <person name="Seaver E.C."/>
            <person name="Weisblat D.A."/>
            <person name="Putnam N.H."/>
            <person name="Grigoriev I.V."/>
            <person name="Rokhsar D.S."/>
        </authorList>
    </citation>
    <scope>NUCLEOTIDE SEQUENCE</scope>
</reference>
<dbReference type="HOGENOM" id="CLU_1327661_0_0_1"/>
<reference evidence="3" key="3">
    <citation type="submission" date="2015-06" db="UniProtKB">
        <authorList>
            <consortium name="EnsemblMetazoa"/>
        </authorList>
    </citation>
    <scope>IDENTIFICATION</scope>
</reference>
<dbReference type="EnsemblMetazoa" id="HelroT174275">
    <property type="protein sequence ID" value="HelroP174275"/>
    <property type="gene ID" value="HelroG174275"/>
</dbReference>
<dbReference type="InParanoid" id="T1F7X4"/>
<dbReference type="EMBL" id="AMQM01004874">
    <property type="status" value="NOT_ANNOTATED_CDS"/>
    <property type="molecule type" value="Genomic_DNA"/>
</dbReference>
<evidence type="ECO:0000256" key="1">
    <source>
        <dbReference type="SAM" id="MobiDB-lite"/>
    </source>
</evidence>
<reference evidence="2 4" key="2">
    <citation type="journal article" date="2013" name="Nature">
        <title>Insights into bilaterian evolution from three spiralian genomes.</title>
        <authorList>
            <person name="Simakov O."/>
            <person name="Marletaz F."/>
            <person name="Cho S.J."/>
            <person name="Edsinger-Gonzales E."/>
            <person name="Havlak P."/>
            <person name="Hellsten U."/>
            <person name="Kuo D.H."/>
            <person name="Larsson T."/>
            <person name="Lv J."/>
            <person name="Arendt D."/>
            <person name="Savage R."/>
            <person name="Osoegawa K."/>
            <person name="de Jong P."/>
            <person name="Grimwood J."/>
            <person name="Chapman J.A."/>
            <person name="Shapiro H."/>
            <person name="Aerts A."/>
            <person name="Otillar R.P."/>
            <person name="Terry A.Y."/>
            <person name="Boore J.L."/>
            <person name="Grigoriev I.V."/>
            <person name="Lindberg D.R."/>
            <person name="Seaver E.C."/>
            <person name="Weisblat D.A."/>
            <person name="Putnam N.H."/>
            <person name="Rokhsar D.S."/>
        </authorList>
    </citation>
    <scope>NUCLEOTIDE SEQUENCE</scope>
</reference>
<keyword evidence="4" id="KW-1185">Reference proteome</keyword>
<organism evidence="3 4">
    <name type="scientific">Helobdella robusta</name>
    <name type="common">Californian leech</name>
    <dbReference type="NCBI Taxonomy" id="6412"/>
    <lineage>
        <taxon>Eukaryota</taxon>
        <taxon>Metazoa</taxon>
        <taxon>Spiralia</taxon>
        <taxon>Lophotrochozoa</taxon>
        <taxon>Annelida</taxon>
        <taxon>Clitellata</taxon>
        <taxon>Hirudinea</taxon>
        <taxon>Rhynchobdellida</taxon>
        <taxon>Glossiphoniidae</taxon>
        <taxon>Helobdella</taxon>
    </lineage>
</organism>
<dbReference type="GeneID" id="20204923"/>
<feature type="compositionally biased region" description="Low complexity" evidence="1">
    <location>
        <begin position="46"/>
        <end position="65"/>
    </location>
</feature>
<dbReference type="Proteomes" id="UP000015101">
    <property type="component" value="Unassembled WGS sequence"/>
</dbReference>
<gene>
    <name evidence="3" type="primary">20204923</name>
    <name evidence="2" type="ORF">HELRODRAFT_174275</name>
</gene>
<dbReference type="RefSeq" id="XP_009019059.1">
    <property type="nucleotide sequence ID" value="XM_009020811.1"/>
</dbReference>
<sequence length="207" mass="23623">MEIKNKQNVLKFGDISLKVLSEERDLGIIIDKSGELNTQDETKPGTPSTITNNTSITSNSNPATPNVDLDFSSFMDKDDDDDQLFQFDMDSIVNNSTSYSTDINKTFNSHTYNPTSLHQPNNKRTKKVIGCKHNNLHLSGTIETRQDNNNKTTTNQQTTSNIQYQLLQHQLGSMMINPDQIIYNTLKNYSLLLYKHWKKHQSYLDTS</sequence>
<evidence type="ECO:0000313" key="3">
    <source>
        <dbReference type="EnsemblMetazoa" id="HelroP174275"/>
    </source>
</evidence>
<feature type="region of interest" description="Disordered" evidence="1">
    <location>
        <begin position="36"/>
        <end position="65"/>
    </location>
</feature>
<dbReference type="EMBL" id="KB096716">
    <property type="protein sequence ID" value="ESO02845.1"/>
    <property type="molecule type" value="Genomic_DNA"/>
</dbReference>
<name>T1F7X4_HELRO</name>
<dbReference type="CTD" id="20204923"/>
<proteinExistence type="predicted"/>